<feature type="transmembrane region" description="Helical" evidence="6">
    <location>
        <begin position="113"/>
        <end position="137"/>
    </location>
</feature>
<feature type="non-terminal residue" evidence="8">
    <location>
        <position position="1"/>
    </location>
</feature>
<dbReference type="PROSITE" id="PS50850">
    <property type="entry name" value="MFS"/>
    <property type="match status" value="1"/>
</dbReference>
<comment type="subcellular location">
    <subcellularLocation>
        <location evidence="1">Endomembrane system</location>
        <topology evidence="1">Multi-pass membrane protein</topology>
    </subcellularLocation>
</comment>
<dbReference type="AlphaFoldDB" id="T1D6R1"/>
<keyword evidence="5 6" id="KW-0472">Membrane</keyword>
<feature type="transmembrane region" description="Helical" evidence="6">
    <location>
        <begin position="84"/>
        <end position="106"/>
    </location>
</feature>
<feature type="transmembrane region" description="Helical" evidence="6">
    <location>
        <begin position="143"/>
        <end position="164"/>
    </location>
</feature>
<proteinExistence type="predicted"/>
<organism evidence="8">
    <name type="scientific">mine drainage metagenome</name>
    <dbReference type="NCBI Taxonomy" id="410659"/>
    <lineage>
        <taxon>unclassified sequences</taxon>
        <taxon>metagenomes</taxon>
        <taxon>ecological metagenomes</taxon>
    </lineage>
</organism>
<evidence type="ECO:0000256" key="6">
    <source>
        <dbReference type="SAM" id="Phobius"/>
    </source>
</evidence>
<keyword evidence="4 6" id="KW-1133">Transmembrane helix</keyword>
<protein>
    <submittedName>
        <fullName evidence="8">Drug resistance transporter, EmrB/QacA subfamily</fullName>
    </submittedName>
</protein>
<feature type="transmembrane region" description="Helical" evidence="6">
    <location>
        <begin position="239"/>
        <end position="259"/>
    </location>
</feature>
<dbReference type="PANTHER" id="PTHR23501">
    <property type="entry name" value="MAJOR FACILITATOR SUPERFAMILY"/>
    <property type="match status" value="1"/>
</dbReference>
<dbReference type="GO" id="GO:0022857">
    <property type="term" value="F:transmembrane transporter activity"/>
    <property type="evidence" value="ECO:0007669"/>
    <property type="project" value="InterPro"/>
</dbReference>
<reference evidence="8" key="1">
    <citation type="submission" date="2013-08" db="EMBL/GenBank/DDBJ databases">
        <authorList>
            <person name="Mendez C."/>
            <person name="Richter M."/>
            <person name="Ferrer M."/>
            <person name="Sanchez J."/>
        </authorList>
    </citation>
    <scope>NUCLEOTIDE SEQUENCE</scope>
</reference>
<sequence>GALDNFVVLTALSTILGDFGQPNSGTFVISAYVIASAIAIPIFAKLSDLRSRRNVFLGGLLIFIAGSIFSGLSQNLSELIVFRAVQGFGSGGFFPVGIAIVAVSFPPETRARIIGLLSGVFGIAVVAGPLLGSAILGFTTWRWIFYVNIPIGLLGFVLIATTLGPLVPERARRFDLAGAALLSGWVATLMFPLYQISGEGWSWTDPRVIGLLSACVVLVIAFVIQEYRAENPLVPVRLFAHRVVAAGSGATFFIGMVFYPVATFLSLVVAGALDPTASNPADVVRDILY</sequence>
<reference evidence="8" key="2">
    <citation type="journal article" date="2014" name="ISME J.">
        <title>Microbial stratification in low pH oxic and suboxic macroscopic growths along an acid mine drainage.</title>
        <authorList>
            <person name="Mendez-Garcia C."/>
            <person name="Mesa V."/>
            <person name="Sprenger R.R."/>
            <person name="Richter M."/>
            <person name="Diez M.S."/>
            <person name="Solano J."/>
            <person name="Bargiela R."/>
            <person name="Golyshina O.V."/>
            <person name="Manteca A."/>
            <person name="Ramos J.L."/>
            <person name="Gallego J.R."/>
            <person name="Llorente I."/>
            <person name="Martins Dos Santos V.A."/>
            <person name="Jensen O.N."/>
            <person name="Pelaez A.I."/>
            <person name="Sanchez J."/>
            <person name="Ferrer M."/>
        </authorList>
    </citation>
    <scope>NUCLEOTIDE SEQUENCE</scope>
</reference>
<dbReference type="Pfam" id="PF07690">
    <property type="entry name" value="MFS_1"/>
    <property type="match status" value="1"/>
</dbReference>
<evidence type="ECO:0000256" key="1">
    <source>
        <dbReference type="ARBA" id="ARBA00004127"/>
    </source>
</evidence>
<dbReference type="InterPro" id="IPR020846">
    <property type="entry name" value="MFS_dom"/>
</dbReference>
<evidence type="ECO:0000259" key="7">
    <source>
        <dbReference type="PROSITE" id="PS50850"/>
    </source>
</evidence>
<dbReference type="InterPro" id="IPR011701">
    <property type="entry name" value="MFS"/>
</dbReference>
<keyword evidence="2" id="KW-0813">Transport</keyword>
<feature type="transmembrane region" description="Helical" evidence="6">
    <location>
        <begin position="208"/>
        <end position="227"/>
    </location>
</feature>
<accession>T1D6R1</accession>
<dbReference type="GO" id="GO:0005886">
    <property type="term" value="C:plasma membrane"/>
    <property type="evidence" value="ECO:0007669"/>
    <property type="project" value="TreeGrafter"/>
</dbReference>
<evidence type="ECO:0000256" key="5">
    <source>
        <dbReference type="ARBA" id="ARBA00023136"/>
    </source>
</evidence>
<dbReference type="PANTHER" id="PTHR23501:SF191">
    <property type="entry name" value="VACUOLAR BASIC AMINO ACID TRANSPORTER 4"/>
    <property type="match status" value="1"/>
</dbReference>
<dbReference type="GO" id="GO:0012505">
    <property type="term" value="C:endomembrane system"/>
    <property type="evidence" value="ECO:0007669"/>
    <property type="project" value="UniProtKB-SubCell"/>
</dbReference>
<dbReference type="Gene3D" id="1.20.1720.10">
    <property type="entry name" value="Multidrug resistance protein D"/>
    <property type="match status" value="1"/>
</dbReference>
<comment type="caution">
    <text evidence="8">The sequence shown here is derived from an EMBL/GenBank/DDBJ whole genome shotgun (WGS) entry which is preliminary data.</text>
</comment>
<feature type="transmembrane region" description="Helical" evidence="6">
    <location>
        <begin position="55"/>
        <end position="72"/>
    </location>
</feature>
<dbReference type="EMBL" id="AUZX01001876">
    <property type="protein sequence ID" value="EQD77980.1"/>
    <property type="molecule type" value="Genomic_DNA"/>
</dbReference>
<feature type="domain" description="Major facilitator superfamily (MFS) profile" evidence="7">
    <location>
        <begin position="1"/>
        <end position="289"/>
    </location>
</feature>
<evidence type="ECO:0000256" key="3">
    <source>
        <dbReference type="ARBA" id="ARBA00022692"/>
    </source>
</evidence>
<gene>
    <name evidence="8" type="ORF">B1A_02530</name>
</gene>
<name>T1D6R1_9ZZZZ</name>
<evidence type="ECO:0000256" key="2">
    <source>
        <dbReference type="ARBA" id="ARBA00022448"/>
    </source>
</evidence>
<feature type="transmembrane region" description="Helical" evidence="6">
    <location>
        <begin position="176"/>
        <end position="196"/>
    </location>
</feature>
<evidence type="ECO:0000313" key="8">
    <source>
        <dbReference type="EMBL" id="EQD77980.1"/>
    </source>
</evidence>
<feature type="transmembrane region" description="Helical" evidence="6">
    <location>
        <begin position="24"/>
        <end position="43"/>
    </location>
</feature>
<evidence type="ECO:0000256" key="4">
    <source>
        <dbReference type="ARBA" id="ARBA00022989"/>
    </source>
</evidence>
<dbReference type="InterPro" id="IPR036259">
    <property type="entry name" value="MFS_trans_sf"/>
</dbReference>
<dbReference type="SUPFAM" id="SSF103473">
    <property type="entry name" value="MFS general substrate transporter"/>
    <property type="match status" value="1"/>
</dbReference>
<keyword evidence="3 6" id="KW-0812">Transmembrane</keyword>